<dbReference type="EMBL" id="VSRR010035285">
    <property type="protein sequence ID" value="MPC72727.1"/>
    <property type="molecule type" value="Genomic_DNA"/>
</dbReference>
<feature type="compositionally biased region" description="Pro residues" evidence="1">
    <location>
        <begin position="71"/>
        <end position="83"/>
    </location>
</feature>
<dbReference type="Proteomes" id="UP000324222">
    <property type="component" value="Unassembled WGS sequence"/>
</dbReference>
<evidence type="ECO:0000256" key="1">
    <source>
        <dbReference type="SAM" id="MobiDB-lite"/>
    </source>
</evidence>
<organism evidence="2 3">
    <name type="scientific">Portunus trituberculatus</name>
    <name type="common">Swimming crab</name>
    <name type="synonym">Neptunus trituberculatus</name>
    <dbReference type="NCBI Taxonomy" id="210409"/>
    <lineage>
        <taxon>Eukaryota</taxon>
        <taxon>Metazoa</taxon>
        <taxon>Ecdysozoa</taxon>
        <taxon>Arthropoda</taxon>
        <taxon>Crustacea</taxon>
        <taxon>Multicrustacea</taxon>
        <taxon>Malacostraca</taxon>
        <taxon>Eumalacostraca</taxon>
        <taxon>Eucarida</taxon>
        <taxon>Decapoda</taxon>
        <taxon>Pleocyemata</taxon>
        <taxon>Brachyura</taxon>
        <taxon>Eubrachyura</taxon>
        <taxon>Portunoidea</taxon>
        <taxon>Portunidae</taxon>
        <taxon>Portuninae</taxon>
        <taxon>Portunus</taxon>
    </lineage>
</organism>
<reference evidence="2 3" key="1">
    <citation type="submission" date="2019-05" db="EMBL/GenBank/DDBJ databases">
        <title>Another draft genome of Portunus trituberculatus and its Hox gene families provides insights of decapod evolution.</title>
        <authorList>
            <person name="Jeong J.-H."/>
            <person name="Song I."/>
            <person name="Kim S."/>
            <person name="Choi T."/>
            <person name="Kim D."/>
            <person name="Ryu S."/>
            <person name="Kim W."/>
        </authorList>
    </citation>
    <scope>NUCLEOTIDE SEQUENCE [LARGE SCALE GENOMIC DNA]</scope>
    <source>
        <tissue evidence="2">Muscle</tissue>
    </source>
</reference>
<sequence>MELCRLPSLRVYTTTTTTTTTTVVPSSAISLTFLTSVYCITTTTPLHRHSISVTPPTAQPSPSHPSTILPTTPPLIPPPPPQLTPQHRHHFRHHHHHHHHHHHDNNVQYHMKITIESTIIRPITTFMIMMIGIVMNVEVK</sequence>
<feature type="region of interest" description="Disordered" evidence="1">
    <location>
        <begin position="49"/>
        <end position="104"/>
    </location>
</feature>
<name>A0A5B7HTZ2_PORTR</name>
<feature type="compositionally biased region" description="Basic residues" evidence="1">
    <location>
        <begin position="86"/>
        <end position="103"/>
    </location>
</feature>
<evidence type="ECO:0000313" key="2">
    <source>
        <dbReference type="EMBL" id="MPC72727.1"/>
    </source>
</evidence>
<comment type="caution">
    <text evidence="2">The sequence shown here is derived from an EMBL/GenBank/DDBJ whole genome shotgun (WGS) entry which is preliminary data.</text>
</comment>
<proteinExistence type="predicted"/>
<accession>A0A5B7HTZ2</accession>
<evidence type="ECO:0000313" key="3">
    <source>
        <dbReference type="Proteomes" id="UP000324222"/>
    </source>
</evidence>
<protein>
    <submittedName>
        <fullName evidence="2">Uncharacterized protein</fullName>
    </submittedName>
</protein>
<keyword evidence="3" id="KW-1185">Reference proteome</keyword>
<dbReference type="AlphaFoldDB" id="A0A5B7HTZ2"/>
<gene>
    <name evidence="2" type="ORF">E2C01_067039</name>
</gene>